<comment type="function">
    <text evidence="12">Catalyzes the NADPH-dependent reduction of ketopantoate into pantoic acid.</text>
</comment>
<sequence length="290" mass="32100">MGAGALGCLYGYLLQRKFEVVFVARGKQFEALKRGLKVTGLVEDFVRVNAVDRPCDADITFVTVKSYDTEEVAKSLRNVDCGIVVSLQNGIGNEEILSTYLGRVLGGVTTYASNLIDYGWIEFAGVGETFIGSMDGKICEDVLVVVEVLRECGINAEAVSDIVRRKWIKTVINSVINPITAILRVRNGAIVEIEELWKLASAVLREGEEVLKAMGFDVELEEVLKDVVTKTARNRSSMLQDIERGKRTEIDFINGAIVRKAEELGIDTPYNRALLLLVKSLEKFLTKCRS</sequence>
<keyword evidence="7 12" id="KW-0560">Oxidoreductase</keyword>
<dbReference type="NCBIfam" id="TIGR00745">
    <property type="entry name" value="apbA_panE"/>
    <property type="match status" value="1"/>
</dbReference>
<feature type="domain" description="Ketopantoate reductase N-terminal" evidence="13">
    <location>
        <begin position="1"/>
        <end position="135"/>
    </location>
</feature>
<evidence type="ECO:0000256" key="3">
    <source>
        <dbReference type="ARBA" id="ARBA00013014"/>
    </source>
</evidence>
<proteinExistence type="inferred from homology"/>
<dbReference type="PaxDb" id="572546-Arcpr_0108"/>
<dbReference type="Pfam" id="PF08546">
    <property type="entry name" value="ApbA_C"/>
    <property type="match status" value="1"/>
</dbReference>
<reference evidence="15 16" key="1">
    <citation type="journal article" date="2010" name="Stand. Genomic Sci.">
        <title>Complete genome sequence of Archaeoglobus profundus type strain (AV18).</title>
        <authorList>
            <person name="von Jan M."/>
            <person name="Lapidus A."/>
            <person name="Del Rio T.G."/>
            <person name="Copeland A."/>
            <person name="Tice H."/>
            <person name="Cheng J.F."/>
            <person name="Lucas S."/>
            <person name="Chen F."/>
            <person name="Nolan M."/>
            <person name="Goodwin L."/>
            <person name="Han C."/>
            <person name="Pitluck S."/>
            <person name="Liolios K."/>
            <person name="Ivanova N."/>
            <person name="Mavromatis K."/>
            <person name="Ovchinnikova G."/>
            <person name="Chertkov O."/>
            <person name="Pati A."/>
            <person name="Chen A."/>
            <person name="Palaniappan K."/>
            <person name="Land M."/>
            <person name="Hauser L."/>
            <person name="Chang Y.J."/>
            <person name="Jeffries C.D."/>
            <person name="Saunders E."/>
            <person name="Brettin T."/>
            <person name="Detter J.C."/>
            <person name="Chain P."/>
            <person name="Eichinger K."/>
            <person name="Huber H."/>
            <person name="Spring S."/>
            <person name="Rohde M."/>
            <person name="Goker M."/>
            <person name="Wirth R."/>
            <person name="Woyke T."/>
            <person name="Bristow J."/>
            <person name="Eisen J.A."/>
            <person name="Markowitz V."/>
            <person name="Hugenholtz P."/>
            <person name="Kyrpides N.C."/>
            <person name="Klenk H.P."/>
        </authorList>
    </citation>
    <scope>NUCLEOTIDE SEQUENCE [LARGE SCALE GENOMIC DNA]</scope>
    <source>
        <strain evidence="16">DSM 5631 / JCM 9629 / NBRC 100127 / Av18</strain>
    </source>
</reference>
<evidence type="ECO:0000256" key="9">
    <source>
        <dbReference type="ARBA" id="ARBA00047506"/>
    </source>
</evidence>
<dbReference type="GO" id="GO:0050661">
    <property type="term" value="F:NADP binding"/>
    <property type="evidence" value="ECO:0007669"/>
    <property type="project" value="TreeGrafter"/>
</dbReference>
<dbReference type="SUPFAM" id="SSF48179">
    <property type="entry name" value="6-phosphogluconate dehydrogenase C-terminal domain-like"/>
    <property type="match status" value="1"/>
</dbReference>
<evidence type="ECO:0000256" key="11">
    <source>
        <dbReference type="ARBA" id="ARBA00056765"/>
    </source>
</evidence>
<dbReference type="Gene3D" id="3.40.50.720">
    <property type="entry name" value="NAD(P)-binding Rossmann-like Domain"/>
    <property type="match status" value="1"/>
</dbReference>
<dbReference type="GO" id="GO:0015937">
    <property type="term" value="P:coenzyme A biosynthetic process"/>
    <property type="evidence" value="ECO:0007669"/>
    <property type="project" value="UniProtKB-UniPathway"/>
</dbReference>
<organism evidence="15 16">
    <name type="scientific">Archaeoglobus profundus (strain DSM 5631 / JCM 9629 / NBRC 100127 / Av18)</name>
    <dbReference type="NCBI Taxonomy" id="572546"/>
    <lineage>
        <taxon>Archaea</taxon>
        <taxon>Methanobacteriati</taxon>
        <taxon>Methanobacteriota</taxon>
        <taxon>Archaeoglobi</taxon>
        <taxon>Archaeoglobales</taxon>
        <taxon>Archaeoglobaceae</taxon>
        <taxon>Archaeoglobus</taxon>
    </lineage>
</organism>
<dbReference type="STRING" id="572546.Arcpr_0108"/>
<evidence type="ECO:0000256" key="12">
    <source>
        <dbReference type="RuleBase" id="RU362068"/>
    </source>
</evidence>
<dbReference type="InterPro" id="IPR013752">
    <property type="entry name" value="KPA_reductase"/>
</dbReference>
<dbReference type="eggNOG" id="arCOG04139">
    <property type="taxonomic scope" value="Archaea"/>
</dbReference>
<dbReference type="Proteomes" id="UP000001901">
    <property type="component" value="Chromosome"/>
</dbReference>
<keyword evidence="6 12" id="KW-0173">Coenzyme A biosynthesis</keyword>
<evidence type="ECO:0000259" key="14">
    <source>
        <dbReference type="Pfam" id="PF08546"/>
    </source>
</evidence>
<dbReference type="EMBL" id="CP001857">
    <property type="protein sequence ID" value="ADB57180.1"/>
    <property type="molecule type" value="Genomic_DNA"/>
</dbReference>
<dbReference type="GO" id="GO:0008677">
    <property type="term" value="F:2-dehydropantoate 2-reductase activity"/>
    <property type="evidence" value="ECO:0007669"/>
    <property type="project" value="UniProtKB-EC"/>
</dbReference>
<comment type="pathway">
    <text evidence="1 12">Cofactor biosynthesis; coenzyme A biosynthesis.</text>
</comment>
<accession>D2RFV5</accession>
<dbReference type="GO" id="GO:0005737">
    <property type="term" value="C:cytoplasm"/>
    <property type="evidence" value="ECO:0007669"/>
    <property type="project" value="TreeGrafter"/>
</dbReference>
<evidence type="ECO:0000256" key="4">
    <source>
        <dbReference type="ARBA" id="ARBA00019465"/>
    </source>
</evidence>
<evidence type="ECO:0000313" key="15">
    <source>
        <dbReference type="EMBL" id="ADB57180.1"/>
    </source>
</evidence>
<evidence type="ECO:0000256" key="5">
    <source>
        <dbReference type="ARBA" id="ARBA00022857"/>
    </source>
</evidence>
<dbReference type="GO" id="GO:0015940">
    <property type="term" value="P:pantothenate biosynthetic process"/>
    <property type="evidence" value="ECO:0007669"/>
    <property type="project" value="InterPro"/>
</dbReference>
<dbReference type="InterPro" id="IPR050838">
    <property type="entry name" value="Ketopantoate_reductase"/>
</dbReference>
<dbReference type="KEGG" id="apo:Arcpr_0108"/>
<evidence type="ECO:0000256" key="10">
    <source>
        <dbReference type="ARBA" id="ARBA00048196"/>
    </source>
</evidence>
<evidence type="ECO:0000313" key="16">
    <source>
        <dbReference type="Proteomes" id="UP000001901"/>
    </source>
</evidence>
<evidence type="ECO:0000256" key="8">
    <source>
        <dbReference type="ARBA" id="ARBA00032024"/>
    </source>
</evidence>
<dbReference type="PANTHER" id="PTHR43765">
    <property type="entry name" value="2-DEHYDROPANTOATE 2-REDUCTASE-RELATED"/>
    <property type="match status" value="1"/>
</dbReference>
<evidence type="ECO:0000256" key="7">
    <source>
        <dbReference type="ARBA" id="ARBA00023002"/>
    </source>
</evidence>
<dbReference type="InterPro" id="IPR013332">
    <property type="entry name" value="KPR_N"/>
</dbReference>
<dbReference type="InterPro" id="IPR003710">
    <property type="entry name" value="ApbA"/>
</dbReference>
<dbReference type="Pfam" id="PF02558">
    <property type="entry name" value="ApbA"/>
    <property type="match status" value="1"/>
</dbReference>
<comment type="function">
    <text evidence="11">Catalyzes the NAD(P)H-dependent reduction of ketopantoate into pantoic acid.</text>
</comment>
<dbReference type="HOGENOM" id="CLU_031468_0_0_2"/>
<feature type="domain" description="Ketopantoate reductase C-terminal" evidence="14">
    <location>
        <begin position="161"/>
        <end position="281"/>
    </location>
</feature>
<keyword evidence="16" id="KW-1185">Reference proteome</keyword>
<comment type="similarity">
    <text evidence="2 12">Belongs to the ketopantoate reductase family.</text>
</comment>
<dbReference type="UniPathway" id="UPA00241"/>
<evidence type="ECO:0000259" key="13">
    <source>
        <dbReference type="Pfam" id="PF02558"/>
    </source>
</evidence>
<gene>
    <name evidence="15" type="ordered locus">Arcpr_0108</name>
</gene>
<comment type="catalytic activity">
    <reaction evidence="10">
        <text>(R)-pantoate + NAD(+) = 2-dehydropantoate + NADH + H(+)</text>
        <dbReference type="Rhea" id="RHEA:61292"/>
        <dbReference type="ChEBI" id="CHEBI:11561"/>
        <dbReference type="ChEBI" id="CHEBI:15378"/>
        <dbReference type="ChEBI" id="CHEBI:15980"/>
        <dbReference type="ChEBI" id="CHEBI:57540"/>
        <dbReference type="ChEBI" id="CHEBI:57945"/>
    </reaction>
    <physiologicalReaction direction="right-to-left" evidence="10">
        <dbReference type="Rhea" id="RHEA:61294"/>
    </physiologicalReaction>
</comment>
<dbReference type="Gene3D" id="1.10.1040.10">
    <property type="entry name" value="N-(1-d-carboxylethyl)-l-norvaline Dehydrogenase, domain 2"/>
    <property type="match status" value="1"/>
</dbReference>
<dbReference type="AlphaFoldDB" id="D2RFV5"/>
<protein>
    <recommendedName>
        <fullName evidence="4 12">2-dehydropantoate 2-reductase</fullName>
        <ecNumber evidence="3 12">1.1.1.169</ecNumber>
    </recommendedName>
    <alternativeName>
        <fullName evidence="8 12">Ketopantoate reductase</fullName>
    </alternativeName>
</protein>
<evidence type="ECO:0000256" key="1">
    <source>
        <dbReference type="ARBA" id="ARBA00004724"/>
    </source>
</evidence>
<dbReference type="EC" id="1.1.1.169" evidence="3 12"/>
<dbReference type="InterPro" id="IPR036291">
    <property type="entry name" value="NAD(P)-bd_dom_sf"/>
</dbReference>
<dbReference type="FunFam" id="1.10.1040.10:FF:000017">
    <property type="entry name" value="2-dehydropantoate 2-reductase"/>
    <property type="match status" value="1"/>
</dbReference>
<name>D2RFV5_ARCPA</name>
<dbReference type="SUPFAM" id="SSF51735">
    <property type="entry name" value="NAD(P)-binding Rossmann-fold domains"/>
    <property type="match status" value="1"/>
</dbReference>
<keyword evidence="5 12" id="KW-0521">NADP</keyword>
<dbReference type="InterPro" id="IPR008927">
    <property type="entry name" value="6-PGluconate_DH-like_C_sf"/>
</dbReference>
<dbReference type="PANTHER" id="PTHR43765:SF2">
    <property type="entry name" value="2-DEHYDROPANTOATE 2-REDUCTASE"/>
    <property type="match status" value="1"/>
</dbReference>
<evidence type="ECO:0000256" key="2">
    <source>
        <dbReference type="ARBA" id="ARBA00007870"/>
    </source>
</evidence>
<comment type="catalytic activity">
    <reaction evidence="9">
        <text>(R)-pantoate + NADP(+) = 2-dehydropantoate + NADPH + H(+)</text>
        <dbReference type="Rhea" id="RHEA:16233"/>
        <dbReference type="ChEBI" id="CHEBI:11561"/>
        <dbReference type="ChEBI" id="CHEBI:15378"/>
        <dbReference type="ChEBI" id="CHEBI:15980"/>
        <dbReference type="ChEBI" id="CHEBI:57783"/>
        <dbReference type="ChEBI" id="CHEBI:58349"/>
        <dbReference type="EC" id="1.1.1.169"/>
    </reaction>
    <physiologicalReaction direction="right-to-left" evidence="9">
        <dbReference type="Rhea" id="RHEA:16235"/>
    </physiologicalReaction>
</comment>
<evidence type="ECO:0000256" key="6">
    <source>
        <dbReference type="ARBA" id="ARBA00022993"/>
    </source>
</evidence>
<dbReference type="InterPro" id="IPR013328">
    <property type="entry name" value="6PGD_dom2"/>
</dbReference>